<comment type="caution">
    <text evidence="1">The sequence shown here is derived from an EMBL/GenBank/DDBJ whole genome shotgun (WGS) entry which is preliminary data.</text>
</comment>
<keyword evidence="2" id="KW-1185">Reference proteome</keyword>
<dbReference type="SMART" id="SM00855">
    <property type="entry name" value="PGAM"/>
    <property type="match status" value="1"/>
</dbReference>
<protein>
    <submittedName>
        <fullName evidence="1">Histidine phosphatase superfamily</fullName>
    </submittedName>
</protein>
<gene>
    <name evidence="1" type="ORF">BJX63DRAFT_180861</name>
</gene>
<dbReference type="Pfam" id="PF00300">
    <property type="entry name" value="His_Phos_1"/>
    <property type="match status" value="1"/>
</dbReference>
<accession>A0ABR4I2Q4</accession>
<evidence type="ECO:0000313" key="1">
    <source>
        <dbReference type="EMBL" id="KAL2822038.1"/>
    </source>
</evidence>
<dbReference type="PANTHER" id="PTHR48100:SF54">
    <property type="entry name" value="PHOSPHATASE SPAC5H10.03-RELATED"/>
    <property type="match status" value="1"/>
</dbReference>
<dbReference type="Gene3D" id="3.40.50.1240">
    <property type="entry name" value="Phosphoglycerate mutase-like"/>
    <property type="match status" value="1"/>
</dbReference>
<dbReference type="EMBL" id="JBFXLT010000003">
    <property type="protein sequence ID" value="KAL2822038.1"/>
    <property type="molecule type" value="Genomic_DNA"/>
</dbReference>
<dbReference type="InterPro" id="IPR029033">
    <property type="entry name" value="His_PPase_superfam"/>
</dbReference>
<reference evidence="1 2" key="1">
    <citation type="submission" date="2024-07" db="EMBL/GenBank/DDBJ databases">
        <title>Section-level genome sequencing and comparative genomics of Aspergillus sections Usti and Cavernicolus.</title>
        <authorList>
            <consortium name="Lawrence Berkeley National Laboratory"/>
            <person name="Nybo J.L."/>
            <person name="Vesth T.C."/>
            <person name="Theobald S."/>
            <person name="Frisvad J.C."/>
            <person name="Larsen T.O."/>
            <person name="Kjaerboelling I."/>
            <person name="Rothschild-Mancinelli K."/>
            <person name="Lyhne E.K."/>
            <person name="Kogle M.E."/>
            <person name="Barry K."/>
            <person name="Clum A."/>
            <person name="Na H."/>
            <person name="Ledsgaard L."/>
            <person name="Lin J."/>
            <person name="Lipzen A."/>
            <person name="Kuo A."/>
            <person name="Riley R."/>
            <person name="Mondo S."/>
            <person name="Labutti K."/>
            <person name="Haridas S."/>
            <person name="Pangalinan J."/>
            <person name="Salamov A.A."/>
            <person name="Simmons B.A."/>
            <person name="Magnuson J.K."/>
            <person name="Chen J."/>
            <person name="Drula E."/>
            <person name="Henrissat B."/>
            <person name="Wiebenga A."/>
            <person name="Lubbers R.J."/>
            <person name="Gomes A.C."/>
            <person name="Makela M.R."/>
            <person name="Stajich J."/>
            <person name="Grigoriev I.V."/>
            <person name="Mortensen U.H."/>
            <person name="De Vries R.P."/>
            <person name="Baker S.E."/>
            <person name="Andersen M.R."/>
        </authorList>
    </citation>
    <scope>NUCLEOTIDE SEQUENCE [LARGE SCALE GENOMIC DNA]</scope>
    <source>
        <strain evidence="1 2">CBS 588.65</strain>
    </source>
</reference>
<dbReference type="InterPro" id="IPR050275">
    <property type="entry name" value="PGM_Phosphatase"/>
</dbReference>
<dbReference type="InterPro" id="IPR013078">
    <property type="entry name" value="His_Pase_superF_clade-1"/>
</dbReference>
<organism evidence="1 2">
    <name type="scientific">Aspergillus granulosus</name>
    <dbReference type="NCBI Taxonomy" id="176169"/>
    <lineage>
        <taxon>Eukaryota</taxon>
        <taxon>Fungi</taxon>
        <taxon>Dikarya</taxon>
        <taxon>Ascomycota</taxon>
        <taxon>Pezizomycotina</taxon>
        <taxon>Eurotiomycetes</taxon>
        <taxon>Eurotiomycetidae</taxon>
        <taxon>Eurotiales</taxon>
        <taxon>Aspergillaceae</taxon>
        <taxon>Aspergillus</taxon>
        <taxon>Aspergillus subgen. Nidulantes</taxon>
    </lineage>
</organism>
<dbReference type="Proteomes" id="UP001610334">
    <property type="component" value="Unassembled WGS sequence"/>
</dbReference>
<evidence type="ECO:0000313" key="2">
    <source>
        <dbReference type="Proteomes" id="UP001610334"/>
    </source>
</evidence>
<sequence length="277" mass="31173">MPPIIHCVRHAQGVHNLCTENHVIPDPSLTDLGNEQCTKLAQSFPHHDNIELIVASPLRRTMYTALQSFEPVFTANPNLKLILLPDIQETSDVPCDTGTDPALLQKEIDEKGLPVDASLVHDGWNVKTGGRYAPTNQAINIRARDARRWLKARPEKEIVMVSHGGVLHYFTEDWEDSSQYQGTGWLNTEYRTYVFSDNVDLDDLEGRTLDKDNATLVETIESRTRRGKEGPMADRETQKVYYKQGVQGWDDQGLQLSTAEREAAKVPQGKEVNGVRV</sequence>
<dbReference type="CDD" id="cd07067">
    <property type="entry name" value="HP_PGM_like"/>
    <property type="match status" value="1"/>
</dbReference>
<name>A0ABR4I2Q4_9EURO</name>
<dbReference type="SUPFAM" id="SSF53254">
    <property type="entry name" value="Phosphoglycerate mutase-like"/>
    <property type="match status" value="1"/>
</dbReference>
<dbReference type="PANTHER" id="PTHR48100">
    <property type="entry name" value="BROAD-SPECIFICITY PHOSPHATASE YOR283W-RELATED"/>
    <property type="match status" value="1"/>
</dbReference>
<proteinExistence type="predicted"/>